<gene>
    <name evidence="2" type="ORF">DNG_05300</name>
</gene>
<keyword evidence="3" id="KW-1185">Reference proteome</keyword>
<evidence type="ECO:0000313" key="2">
    <source>
        <dbReference type="EMBL" id="SPO02627.1"/>
    </source>
</evidence>
<dbReference type="PANTHER" id="PTHR37848">
    <property type="entry name" value="EXPRESSED PROTEIN"/>
    <property type="match status" value="1"/>
</dbReference>
<feature type="compositionally biased region" description="Basic and acidic residues" evidence="1">
    <location>
        <begin position="13"/>
        <end position="24"/>
    </location>
</feature>
<feature type="region of interest" description="Disordered" evidence="1">
    <location>
        <begin position="1"/>
        <end position="91"/>
    </location>
</feature>
<comment type="caution">
    <text evidence="2">The sequence shown here is derived from an EMBL/GenBank/DDBJ whole genome shotgun (WGS) entry which is preliminary data.</text>
</comment>
<reference evidence="2" key="1">
    <citation type="submission" date="2018-03" db="EMBL/GenBank/DDBJ databases">
        <authorList>
            <person name="Guldener U."/>
        </authorList>
    </citation>
    <scope>NUCLEOTIDE SEQUENCE</scope>
</reference>
<proteinExistence type="predicted"/>
<feature type="compositionally biased region" description="Low complexity" evidence="1">
    <location>
        <begin position="33"/>
        <end position="50"/>
    </location>
</feature>
<evidence type="ECO:0000256" key="1">
    <source>
        <dbReference type="SAM" id="MobiDB-lite"/>
    </source>
</evidence>
<dbReference type="EMBL" id="ONZQ02000007">
    <property type="protein sequence ID" value="SPO02627.1"/>
    <property type="molecule type" value="Genomic_DNA"/>
</dbReference>
<dbReference type="PANTHER" id="PTHR37848:SF1">
    <property type="entry name" value="SUN DOMAIN-CONTAINING PROTEIN"/>
    <property type="match status" value="1"/>
</dbReference>
<name>A0AAE8SW54_9PEZI</name>
<dbReference type="AlphaFoldDB" id="A0AAE8SW54"/>
<dbReference type="Proteomes" id="UP001187682">
    <property type="component" value="Unassembled WGS sequence"/>
</dbReference>
<accession>A0AAE8SW54</accession>
<protein>
    <submittedName>
        <fullName evidence="2">Uncharacterized protein</fullName>
    </submittedName>
</protein>
<organism evidence="2 3">
    <name type="scientific">Cephalotrichum gorgonifer</name>
    <dbReference type="NCBI Taxonomy" id="2041049"/>
    <lineage>
        <taxon>Eukaryota</taxon>
        <taxon>Fungi</taxon>
        <taxon>Dikarya</taxon>
        <taxon>Ascomycota</taxon>
        <taxon>Pezizomycotina</taxon>
        <taxon>Sordariomycetes</taxon>
        <taxon>Hypocreomycetidae</taxon>
        <taxon>Microascales</taxon>
        <taxon>Microascaceae</taxon>
        <taxon>Cephalotrichum</taxon>
    </lineage>
</organism>
<sequence>MADPSSSVVAEKAALKAHHDRDGSGESVSSTLAAPTSQATSPQTASSQTTFHEHNFTTDGRPATPPPYSGPTSPLHAPPSHQSRSRNEPRHYAGLPRLDYQLYCPPLFELSQDCTTLSSKAQYLSESADALVNLLRSQATIPPKPQIHVVGTRGRRVDFDIKLNLMSTLIPEDPKQRLDYVSCVRSGELAYRGGIKPDVLPEIGDGGLEEWCRRFVEDKAQVKSFTLSRAVANLDSAWIEGKLRSLIASTGYKGVVSVTFPVTHARVVVQNPDRVNKFFTSVTTLFSGKHKYEVVYAVWPFATSRNGDEGERRCVVQSEAAWWSEWQDSIKYAVVTKRHGWVTNEDKLEALMEGKGKGVDIVDWGPVE</sequence>
<evidence type="ECO:0000313" key="3">
    <source>
        <dbReference type="Proteomes" id="UP001187682"/>
    </source>
</evidence>